<gene>
    <name evidence="1" type="ORF">COCVIDRAFT_103269</name>
</gene>
<dbReference type="HOGENOM" id="CLU_2372477_0_0_1"/>
<proteinExistence type="predicted"/>
<organism evidence="1 2">
    <name type="scientific">Bipolaris victoriae (strain FI3)</name>
    <name type="common">Victoria blight of oats agent</name>
    <name type="synonym">Cochliobolus victoriae</name>
    <dbReference type="NCBI Taxonomy" id="930091"/>
    <lineage>
        <taxon>Eukaryota</taxon>
        <taxon>Fungi</taxon>
        <taxon>Dikarya</taxon>
        <taxon>Ascomycota</taxon>
        <taxon>Pezizomycotina</taxon>
        <taxon>Dothideomycetes</taxon>
        <taxon>Pleosporomycetidae</taxon>
        <taxon>Pleosporales</taxon>
        <taxon>Pleosporineae</taxon>
        <taxon>Pleosporaceae</taxon>
        <taxon>Bipolaris</taxon>
    </lineage>
</organism>
<evidence type="ECO:0000313" key="2">
    <source>
        <dbReference type="Proteomes" id="UP000054337"/>
    </source>
</evidence>
<protein>
    <submittedName>
        <fullName evidence="1">Uncharacterized protein</fullName>
    </submittedName>
</protein>
<dbReference type="Proteomes" id="UP000054337">
    <property type="component" value="Unassembled WGS sequence"/>
</dbReference>
<dbReference type="AlphaFoldDB" id="W7E512"/>
<name>W7E512_BIPV3</name>
<dbReference type="EMBL" id="KI968751">
    <property type="protein sequence ID" value="EUN25508.1"/>
    <property type="molecule type" value="Genomic_DNA"/>
</dbReference>
<sequence>MAIRARPICNLLNPPPPLPLLCSYPHCVTANRSLITSAPCSHSFFFSSSLWYKKKRHPQRLCCASRPCKMYVPDAIRIPHNNTYLLAPGTTQPQS</sequence>
<reference evidence="1 2" key="1">
    <citation type="journal article" date="2013" name="PLoS Genet.">
        <title>Comparative genome structure, secondary metabolite, and effector coding capacity across Cochliobolus pathogens.</title>
        <authorList>
            <person name="Condon B.J."/>
            <person name="Leng Y."/>
            <person name="Wu D."/>
            <person name="Bushley K.E."/>
            <person name="Ohm R.A."/>
            <person name="Otillar R."/>
            <person name="Martin J."/>
            <person name="Schackwitz W."/>
            <person name="Grimwood J."/>
            <person name="MohdZainudin N."/>
            <person name="Xue C."/>
            <person name="Wang R."/>
            <person name="Manning V.A."/>
            <person name="Dhillon B."/>
            <person name="Tu Z.J."/>
            <person name="Steffenson B.J."/>
            <person name="Salamov A."/>
            <person name="Sun H."/>
            <person name="Lowry S."/>
            <person name="LaButti K."/>
            <person name="Han J."/>
            <person name="Copeland A."/>
            <person name="Lindquist E."/>
            <person name="Barry K."/>
            <person name="Schmutz J."/>
            <person name="Baker S.E."/>
            <person name="Ciuffetti L.M."/>
            <person name="Grigoriev I.V."/>
            <person name="Zhong S."/>
            <person name="Turgeon B.G."/>
        </authorList>
    </citation>
    <scope>NUCLEOTIDE SEQUENCE [LARGE SCALE GENOMIC DNA]</scope>
    <source>
        <strain evidence="1 2">FI3</strain>
    </source>
</reference>
<evidence type="ECO:0000313" key="1">
    <source>
        <dbReference type="EMBL" id="EUN25508.1"/>
    </source>
</evidence>
<dbReference type="GeneID" id="26248521"/>
<dbReference type="RefSeq" id="XP_014555083.1">
    <property type="nucleotide sequence ID" value="XM_014699597.1"/>
</dbReference>
<keyword evidence="2" id="KW-1185">Reference proteome</keyword>
<accession>W7E512</accession>